<dbReference type="PROSITE" id="PS00324">
    <property type="entry name" value="ASPARTOKINASE"/>
    <property type="match status" value="1"/>
</dbReference>
<dbReference type="Pfam" id="PF22468">
    <property type="entry name" value="ACT_9"/>
    <property type="match status" value="1"/>
</dbReference>
<dbReference type="PANTHER" id="PTHR21499:SF59">
    <property type="entry name" value="ASPARTOKINASE"/>
    <property type="match status" value="1"/>
</dbReference>
<dbReference type="PROSITE" id="PS51671">
    <property type="entry name" value="ACT"/>
    <property type="match status" value="1"/>
</dbReference>
<accession>A0AAV9IZI1</accession>
<evidence type="ECO:0000256" key="2">
    <source>
        <dbReference type="ARBA" id="ARBA00022679"/>
    </source>
</evidence>
<evidence type="ECO:0000259" key="9">
    <source>
        <dbReference type="PROSITE" id="PS51671"/>
    </source>
</evidence>
<dbReference type="InterPro" id="IPR042199">
    <property type="entry name" value="AsparK_Bifunc_asparK/hSer_DH"/>
</dbReference>
<dbReference type="GO" id="GO:0004072">
    <property type="term" value="F:aspartate kinase activity"/>
    <property type="evidence" value="ECO:0007669"/>
    <property type="project" value="UniProtKB-EC"/>
</dbReference>
<dbReference type="SUPFAM" id="SSF53633">
    <property type="entry name" value="Carbamate kinase-like"/>
    <property type="match status" value="1"/>
</dbReference>
<keyword evidence="2 6" id="KW-0808">Transferase</keyword>
<protein>
    <recommendedName>
        <fullName evidence="6">Aspartokinase</fullName>
        <ecNumber evidence="6">2.7.2.4</ecNumber>
    </recommendedName>
</protein>
<comment type="similarity">
    <text evidence="1 6">Belongs to the aspartokinase family.</text>
</comment>
<name>A0AAV9IZI1_CYACA</name>
<dbReference type="Pfam" id="PF00696">
    <property type="entry name" value="AA_kinase"/>
    <property type="match status" value="1"/>
</dbReference>
<dbReference type="InterPro" id="IPR054352">
    <property type="entry name" value="ACT_Aspartokinase"/>
</dbReference>
<dbReference type="InterPro" id="IPR018042">
    <property type="entry name" value="Aspartate_kinase_CS"/>
</dbReference>
<keyword evidence="4 6" id="KW-0418">Kinase</keyword>
<dbReference type="SUPFAM" id="SSF55021">
    <property type="entry name" value="ACT-like"/>
    <property type="match status" value="2"/>
</dbReference>
<evidence type="ECO:0000256" key="8">
    <source>
        <dbReference type="SAM" id="MobiDB-lite"/>
    </source>
</evidence>
<keyword evidence="5" id="KW-0067">ATP-binding</keyword>
<feature type="region of interest" description="Disordered" evidence="8">
    <location>
        <begin position="522"/>
        <end position="547"/>
    </location>
</feature>
<keyword evidence="7" id="KW-0028">Amino-acid biosynthesis</keyword>
<evidence type="ECO:0000313" key="11">
    <source>
        <dbReference type="Proteomes" id="UP001301350"/>
    </source>
</evidence>
<comment type="pathway">
    <text evidence="7">Amino-acid biosynthesis; L-methionine biosynthesis via de novo pathway; L-homoserine from L-aspartate: step 1/3.</text>
</comment>
<dbReference type="GO" id="GO:0005524">
    <property type="term" value="F:ATP binding"/>
    <property type="evidence" value="ECO:0007669"/>
    <property type="project" value="UniProtKB-KW"/>
</dbReference>
<dbReference type="InterPro" id="IPR001341">
    <property type="entry name" value="Asp_kinase"/>
</dbReference>
<evidence type="ECO:0000256" key="6">
    <source>
        <dbReference type="RuleBase" id="RU003448"/>
    </source>
</evidence>
<dbReference type="GO" id="GO:0005829">
    <property type="term" value="C:cytosol"/>
    <property type="evidence" value="ECO:0007669"/>
    <property type="project" value="TreeGrafter"/>
</dbReference>
<proteinExistence type="inferred from homology"/>
<evidence type="ECO:0000256" key="4">
    <source>
        <dbReference type="ARBA" id="ARBA00022777"/>
    </source>
</evidence>
<dbReference type="Gene3D" id="1.20.120.1320">
    <property type="entry name" value="Aspartokinase, catalytic domain"/>
    <property type="match status" value="1"/>
</dbReference>
<organism evidence="10 11">
    <name type="scientific">Cyanidium caldarium</name>
    <name type="common">Red alga</name>
    <dbReference type="NCBI Taxonomy" id="2771"/>
    <lineage>
        <taxon>Eukaryota</taxon>
        <taxon>Rhodophyta</taxon>
        <taxon>Bangiophyceae</taxon>
        <taxon>Cyanidiales</taxon>
        <taxon>Cyanidiaceae</taxon>
        <taxon>Cyanidium</taxon>
    </lineage>
</organism>
<keyword evidence="11" id="KW-1185">Reference proteome</keyword>
<evidence type="ECO:0000256" key="5">
    <source>
        <dbReference type="ARBA" id="ARBA00022840"/>
    </source>
</evidence>
<comment type="caution">
    <text evidence="10">The sequence shown here is derived from an EMBL/GenBank/DDBJ whole genome shotgun (WGS) entry which is preliminary data.</text>
</comment>
<evidence type="ECO:0000313" key="10">
    <source>
        <dbReference type="EMBL" id="KAK4537714.1"/>
    </source>
</evidence>
<dbReference type="InterPro" id="IPR036393">
    <property type="entry name" value="AceGlu_kinase-like_sf"/>
</dbReference>
<comment type="catalytic activity">
    <reaction evidence="6">
        <text>L-aspartate + ATP = 4-phospho-L-aspartate + ADP</text>
        <dbReference type="Rhea" id="RHEA:23776"/>
        <dbReference type="ChEBI" id="CHEBI:29991"/>
        <dbReference type="ChEBI" id="CHEBI:30616"/>
        <dbReference type="ChEBI" id="CHEBI:57535"/>
        <dbReference type="ChEBI" id="CHEBI:456216"/>
        <dbReference type="EC" id="2.7.2.4"/>
    </reaction>
</comment>
<feature type="compositionally biased region" description="Basic and acidic residues" evidence="8">
    <location>
        <begin position="537"/>
        <end position="547"/>
    </location>
</feature>
<comment type="pathway">
    <text evidence="7">Amino-acid biosynthesis; L-lysine biosynthesis via DAP pathway; (S)-tetrahydrodipicolinate from L-aspartate: step 1/4.</text>
</comment>
<evidence type="ECO:0000256" key="3">
    <source>
        <dbReference type="ARBA" id="ARBA00022741"/>
    </source>
</evidence>
<sequence length="547" mass="59944">MMFVPGCSWTAARRRSPASFFQPAPPAGCPVHPRPLPPRRRPRRAHLLASLHVPADSKVLKPRADAPLDRVVCKFGGSSLADAERIVQATKLVKMQLDSSRQYPVVVLSAMGSTTNDLLAAGEAALRDGVVDSTAVRHRAYDACEHLRLDREMLVEPLLVQLDQLLMGIKFIRELSPRTRDYLVSFGERLAVRVFAAHLLYNEGVPARHFDAFDVGFVTDSNFTNAEILSETYDNVRRFFERIIGVQTLPVITGFLGKDRHGHITTLGRGGSDLTATTLGAALGVTEVQVWKDVDGLLTTDPRIVPTAMPVADVAYEEAAEMAYFGAKVLHPVAMQPAMRFNVPVRVKNSYNPEAAGTVIRRRDAPPADRPVTAISVKRHIHLVDIVSTRMLGAHGFLARVFACFATHQLSVDMVATSEVSLSLTLDQRAGHLERQDAIVHDLQEIAQVSFSSARAIVSIVSNVPKSSEILARAMTALHREQIEVQMISQGASKFNISMVVSDGEAETAVRALHEEFFERVPPPATVTPANGTAGETARRRTVKETR</sequence>
<evidence type="ECO:0000256" key="1">
    <source>
        <dbReference type="ARBA" id="ARBA00010122"/>
    </source>
</evidence>
<reference evidence="10 11" key="1">
    <citation type="submission" date="2022-07" db="EMBL/GenBank/DDBJ databases">
        <title>Genome-wide signatures of adaptation to extreme environments.</title>
        <authorList>
            <person name="Cho C.H."/>
            <person name="Yoon H.S."/>
        </authorList>
    </citation>
    <scope>NUCLEOTIDE SEQUENCE [LARGE SCALE GENOMIC DNA]</scope>
    <source>
        <strain evidence="10 11">DBV 063 E5</strain>
    </source>
</reference>
<dbReference type="AlphaFoldDB" id="A0AAV9IZI1"/>
<dbReference type="PANTHER" id="PTHR21499">
    <property type="entry name" value="ASPARTATE KINASE"/>
    <property type="match status" value="1"/>
</dbReference>
<dbReference type="InterPro" id="IPR001048">
    <property type="entry name" value="Asp/Glu/Uridylate_kinase"/>
</dbReference>
<dbReference type="EMBL" id="JANCYW010000013">
    <property type="protein sequence ID" value="KAK4537714.1"/>
    <property type="molecule type" value="Genomic_DNA"/>
</dbReference>
<dbReference type="InterPro" id="IPR002912">
    <property type="entry name" value="ACT_dom"/>
</dbReference>
<dbReference type="GO" id="GO:0009090">
    <property type="term" value="P:homoserine biosynthetic process"/>
    <property type="evidence" value="ECO:0007669"/>
    <property type="project" value="TreeGrafter"/>
</dbReference>
<dbReference type="Gene3D" id="3.40.1160.10">
    <property type="entry name" value="Acetylglutamate kinase-like"/>
    <property type="match status" value="1"/>
</dbReference>
<feature type="domain" description="ACT" evidence="9">
    <location>
        <begin position="386"/>
        <end position="459"/>
    </location>
</feature>
<dbReference type="InterPro" id="IPR045865">
    <property type="entry name" value="ACT-like_dom_sf"/>
</dbReference>
<dbReference type="EC" id="2.7.2.4" evidence="6"/>
<dbReference type="NCBIfam" id="TIGR00657">
    <property type="entry name" value="asp_kinases"/>
    <property type="match status" value="1"/>
</dbReference>
<dbReference type="GO" id="GO:0009089">
    <property type="term" value="P:lysine biosynthetic process via diaminopimelate"/>
    <property type="evidence" value="ECO:0007669"/>
    <property type="project" value="TreeGrafter"/>
</dbReference>
<comment type="pathway">
    <text evidence="7">Amino-acid biosynthesis; L-threonine biosynthesis; L-threonine from L-aspartate: step 1/5.</text>
</comment>
<dbReference type="CDD" id="cd04912">
    <property type="entry name" value="ACT_AKiii-LysC-EC-like_1"/>
    <property type="match status" value="1"/>
</dbReference>
<evidence type="ECO:0000256" key="7">
    <source>
        <dbReference type="RuleBase" id="RU004249"/>
    </source>
</evidence>
<dbReference type="Proteomes" id="UP001301350">
    <property type="component" value="Unassembled WGS sequence"/>
</dbReference>
<keyword evidence="3" id="KW-0547">Nucleotide-binding</keyword>
<dbReference type="Gene3D" id="3.30.70.260">
    <property type="match status" value="2"/>
</dbReference>
<gene>
    <name evidence="10" type="ORF">CDCA_CDCA13G3739</name>
</gene>